<dbReference type="PANTHER" id="PTHR30177:SF4">
    <property type="entry name" value="OSMOPROTECTANT IMPORT PERMEASE PROTEIN OSMW"/>
    <property type="match status" value="1"/>
</dbReference>
<evidence type="ECO:0000313" key="11">
    <source>
        <dbReference type="Proteomes" id="UP000183988"/>
    </source>
</evidence>
<dbReference type="RefSeq" id="WP_072891940.1">
    <property type="nucleotide sequence ID" value="NZ_FQVW01000067.1"/>
</dbReference>
<evidence type="ECO:0000256" key="2">
    <source>
        <dbReference type="ARBA" id="ARBA00007069"/>
    </source>
</evidence>
<feature type="transmembrane region" description="Helical" evidence="8">
    <location>
        <begin position="140"/>
        <end position="163"/>
    </location>
</feature>
<dbReference type="InterPro" id="IPR051204">
    <property type="entry name" value="ABC_transp_perm/SBD"/>
</dbReference>
<comment type="subcellular location">
    <subcellularLocation>
        <location evidence="1 8">Cell membrane</location>
        <topology evidence="1 8">Multi-pass membrane protein</topology>
    </subcellularLocation>
</comment>
<evidence type="ECO:0000256" key="1">
    <source>
        <dbReference type="ARBA" id="ARBA00004651"/>
    </source>
</evidence>
<gene>
    <name evidence="10" type="ORF">SAMN05216225_10675</name>
</gene>
<dbReference type="STRING" id="930117.SAMN05216225_10675"/>
<evidence type="ECO:0000256" key="8">
    <source>
        <dbReference type="RuleBase" id="RU363032"/>
    </source>
</evidence>
<feature type="transmembrane region" description="Helical" evidence="8">
    <location>
        <begin position="53"/>
        <end position="72"/>
    </location>
</feature>
<dbReference type="GO" id="GO:0005886">
    <property type="term" value="C:plasma membrane"/>
    <property type="evidence" value="ECO:0007669"/>
    <property type="project" value="UniProtKB-SubCell"/>
</dbReference>
<feature type="transmembrane region" description="Helical" evidence="8">
    <location>
        <begin position="25"/>
        <end position="46"/>
    </location>
</feature>
<dbReference type="FunFam" id="1.10.3720.10:FF:000001">
    <property type="entry name" value="Glycine betaine ABC transporter, permease"/>
    <property type="match status" value="1"/>
</dbReference>
<feature type="transmembrane region" description="Helical" evidence="8">
    <location>
        <begin position="183"/>
        <end position="201"/>
    </location>
</feature>
<feature type="domain" description="ABC transmembrane type-1" evidence="9">
    <location>
        <begin position="22"/>
        <end position="201"/>
    </location>
</feature>
<evidence type="ECO:0000259" key="9">
    <source>
        <dbReference type="PROSITE" id="PS50928"/>
    </source>
</evidence>
<dbReference type="EMBL" id="FQVW01000067">
    <property type="protein sequence ID" value="SHG81743.1"/>
    <property type="molecule type" value="Genomic_DNA"/>
</dbReference>
<dbReference type="Proteomes" id="UP000183988">
    <property type="component" value="Unassembled WGS sequence"/>
</dbReference>
<keyword evidence="3 8" id="KW-0813">Transport</keyword>
<keyword evidence="6 8" id="KW-1133">Transmembrane helix</keyword>
<keyword evidence="11" id="KW-1185">Reference proteome</keyword>
<dbReference type="SUPFAM" id="SSF161098">
    <property type="entry name" value="MetI-like"/>
    <property type="match status" value="1"/>
</dbReference>
<dbReference type="GO" id="GO:0055085">
    <property type="term" value="P:transmembrane transport"/>
    <property type="evidence" value="ECO:0007669"/>
    <property type="project" value="InterPro"/>
</dbReference>
<evidence type="ECO:0000256" key="4">
    <source>
        <dbReference type="ARBA" id="ARBA00022692"/>
    </source>
</evidence>
<dbReference type="CDD" id="cd06261">
    <property type="entry name" value="TM_PBP2"/>
    <property type="match status" value="1"/>
</dbReference>
<dbReference type="Pfam" id="PF00528">
    <property type="entry name" value="BPD_transp_1"/>
    <property type="match status" value="1"/>
</dbReference>
<dbReference type="GO" id="GO:0031460">
    <property type="term" value="P:glycine betaine transport"/>
    <property type="evidence" value="ECO:0007669"/>
    <property type="project" value="TreeGrafter"/>
</dbReference>
<evidence type="ECO:0000256" key="6">
    <source>
        <dbReference type="ARBA" id="ARBA00022989"/>
    </source>
</evidence>
<evidence type="ECO:0000256" key="5">
    <source>
        <dbReference type="ARBA" id="ARBA00022970"/>
    </source>
</evidence>
<sequence>MEFISDFFDYVMNNWSHLASLTLDHILMVIIGLALALMVGIPLGIICFKNEKLAKVILATASIIQVFPSIALLGVLMIFFGLGFKTVVVGLFFYSLLPIIRNTYVGLREVDENISLAGKGVGMTVTQLLLKVQLPLSLPFLLAGVRVAAVIAVGVATLAPFIGGDGLGRDIVAGINTRQADKIYAGAIIAASLAIFADITIGRVQKRLET</sequence>
<dbReference type="InterPro" id="IPR035906">
    <property type="entry name" value="MetI-like_sf"/>
</dbReference>
<protein>
    <submittedName>
        <fullName evidence="10">Osmoprotectant transport system permease protein</fullName>
    </submittedName>
</protein>
<dbReference type="InterPro" id="IPR000515">
    <property type="entry name" value="MetI-like"/>
</dbReference>
<evidence type="ECO:0000313" key="10">
    <source>
        <dbReference type="EMBL" id="SHG81743.1"/>
    </source>
</evidence>
<accession>A0A1M5MYD2</accession>
<dbReference type="Gene3D" id="1.10.3720.10">
    <property type="entry name" value="MetI-like"/>
    <property type="match status" value="1"/>
</dbReference>
<keyword evidence="4 8" id="KW-0812">Transmembrane</keyword>
<comment type="similarity">
    <text evidence="2">Belongs to the binding-protein-dependent transport system permease family. CysTW subfamily.</text>
</comment>
<name>A0A1M5MYD2_9BACI</name>
<keyword evidence="5" id="KW-0029">Amino-acid transport</keyword>
<evidence type="ECO:0000256" key="7">
    <source>
        <dbReference type="ARBA" id="ARBA00023136"/>
    </source>
</evidence>
<proteinExistence type="inferred from homology"/>
<dbReference type="GO" id="GO:0006865">
    <property type="term" value="P:amino acid transport"/>
    <property type="evidence" value="ECO:0007669"/>
    <property type="project" value="UniProtKB-KW"/>
</dbReference>
<keyword evidence="7 8" id="KW-0472">Membrane</keyword>
<reference evidence="10 11" key="1">
    <citation type="submission" date="2016-11" db="EMBL/GenBank/DDBJ databases">
        <authorList>
            <person name="Jaros S."/>
            <person name="Januszkiewicz K."/>
            <person name="Wedrychowicz H."/>
        </authorList>
    </citation>
    <scope>NUCLEOTIDE SEQUENCE [LARGE SCALE GENOMIC DNA]</scope>
    <source>
        <strain evidence="10 11">IBRC-M 10683</strain>
    </source>
</reference>
<dbReference type="PANTHER" id="PTHR30177">
    <property type="entry name" value="GLYCINE BETAINE/L-PROLINE TRANSPORT SYSTEM PERMEASE PROTEIN PROW"/>
    <property type="match status" value="1"/>
</dbReference>
<dbReference type="PROSITE" id="PS50928">
    <property type="entry name" value="ABC_TM1"/>
    <property type="match status" value="1"/>
</dbReference>
<organism evidence="10 11">
    <name type="scientific">Ornithinibacillus halophilus</name>
    <dbReference type="NCBI Taxonomy" id="930117"/>
    <lineage>
        <taxon>Bacteria</taxon>
        <taxon>Bacillati</taxon>
        <taxon>Bacillota</taxon>
        <taxon>Bacilli</taxon>
        <taxon>Bacillales</taxon>
        <taxon>Bacillaceae</taxon>
        <taxon>Ornithinibacillus</taxon>
    </lineage>
</organism>
<dbReference type="AlphaFoldDB" id="A0A1M5MYD2"/>
<evidence type="ECO:0000256" key="3">
    <source>
        <dbReference type="ARBA" id="ARBA00022448"/>
    </source>
</evidence>